<organism evidence="6 7">
    <name type="scientific">Clonorchis sinensis</name>
    <name type="common">Chinese liver fluke</name>
    <dbReference type="NCBI Taxonomy" id="79923"/>
    <lineage>
        <taxon>Eukaryota</taxon>
        <taxon>Metazoa</taxon>
        <taxon>Spiralia</taxon>
        <taxon>Lophotrochozoa</taxon>
        <taxon>Platyhelminthes</taxon>
        <taxon>Trematoda</taxon>
        <taxon>Digenea</taxon>
        <taxon>Opisthorchiida</taxon>
        <taxon>Opisthorchiata</taxon>
        <taxon>Opisthorchiidae</taxon>
        <taxon>Clonorchis</taxon>
    </lineage>
</organism>
<gene>
    <name evidence="6" type="ORF">CSKR_108479</name>
</gene>
<comment type="similarity">
    <text evidence="2">Belongs to the NPC2 family.</text>
</comment>
<dbReference type="GO" id="GO:0015918">
    <property type="term" value="P:sterol transport"/>
    <property type="evidence" value="ECO:0007669"/>
    <property type="project" value="InterPro"/>
</dbReference>
<name>A0A8T1MVV0_CLOSI</name>
<feature type="signal peptide" evidence="4">
    <location>
        <begin position="1"/>
        <end position="21"/>
    </location>
</feature>
<dbReference type="InterPro" id="IPR014756">
    <property type="entry name" value="Ig_E-set"/>
</dbReference>
<evidence type="ECO:0000256" key="1">
    <source>
        <dbReference type="ARBA" id="ARBA00004613"/>
    </source>
</evidence>
<feature type="chain" id="PRO_5035929719" evidence="4">
    <location>
        <begin position="22"/>
        <end position="160"/>
    </location>
</feature>
<reference evidence="6 7" key="2">
    <citation type="journal article" date="2021" name="Genomics">
        <title>High-quality reference genome for Clonorchis sinensis.</title>
        <authorList>
            <person name="Young N.D."/>
            <person name="Stroehlein A.J."/>
            <person name="Kinkar L."/>
            <person name="Wang T."/>
            <person name="Sohn W.M."/>
            <person name="Chang B.C.H."/>
            <person name="Kaur P."/>
            <person name="Weisz D."/>
            <person name="Dudchenko O."/>
            <person name="Aiden E.L."/>
            <person name="Korhonen P.K."/>
            <person name="Gasser R.B."/>
        </authorList>
    </citation>
    <scope>NUCLEOTIDE SEQUENCE [LARGE SCALE GENOMIC DNA]</scope>
    <source>
        <strain evidence="6">Cs-k2</strain>
    </source>
</reference>
<dbReference type="EMBL" id="NIRI02000013">
    <property type="protein sequence ID" value="KAG5453273.1"/>
    <property type="molecule type" value="Genomic_DNA"/>
</dbReference>
<dbReference type="AlphaFoldDB" id="A0A8T1MVV0"/>
<evidence type="ECO:0000256" key="2">
    <source>
        <dbReference type="ARBA" id="ARBA00006370"/>
    </source>
</evidence>
<dbReference type="SUPFAM" id="SSF81296">
    <property type="entry name" value="E set domains"/>
    <property type="match status" value="1"/>
</dbReference>
<dbReference type="PANTHER" id="PTHR11306">
    <property type="entry name" value="NIEMANN PICK TYPE C2 PROTEIN NPC2-RELATED"/>
    <property type="match status" value="1"/>
</dbReference>
<keyword evidence="3" id="KW-0964">Secreted</keyword>
<protein>
    <submittedName>
        <fullName evidence="6">Phosphatidylglycerol/phosphatidylinositol transfer protein</fullName>
    </submittedName>
</protein>
<proteinExistence type="inferred from homology"/>
<dbReference type="InterPro" id="IPR039670">
    <property type="entry name" value="NPC2-like"/>
</dbReference>
<comment type="subcellular location">
    <subcellularLocation>
        <location evidence="1">Secreted</location>
    </subcellularLocation>
</comment>
<keyword evidence="7" id="KW-1185">Reference proteome</keyword>
<dbReference type="GO" id="GO:0005576">
    <property type="term" value="C:extracellular region"/>
    <property type="evidence" value="ECO:0007669"/>
    <property type="project" value="UniProtKB-SubCell"/>
</dbReference>
<dbReference type="GO" id="GO:0032934">
    <property type="term" value="F:sterol binding"/>
    <property type="evidence" value="ECO:0007669"/>
    <property type="project" value="InterPro"/>
</dbReference>
<feature type="domain" description="MD-2-related lipid-recognition" evidence="5">
    <location>
        <begin position="24"/>
        <end position="149"/>
    </location>
</feature>
<dbReference type="FunFam" id="2.60.40.770:FF:000001">
    <property type="entry name" value="NPC intracellular cholesterol transporter 2"/>
    <property type="match status" value="1"/>
</dbReference>
<dbReference type="Gene3D" id="2.60.40.770">
    <property type="match status" value="1"/>
</dbReference>
<evidence type="ECO:0000259" key="5">
    <source>
        <dbReference type="SMART" id="SM00737"/>
    </source>
</evidence>
<evidence type="ECO:0000256" key="4">
    <source>
        <dbReference type="SAM" id="SignalP"/>
    </source>
</evidence>
<evidence type="ECO:0000256" key="3">
    <source>
        <dbReference type="ARBA" id="ARBA00022525"/>
    </source>
</evidence>
<reference evidence="6 7" key="1">
    <citation type="journal article" date="2018" name="Biotechnol. Adv.">
        <title>Improved genomic resources and new bioinformatic workflow for the carcinogenic parasite Clonorchis sinensis: Biotechnological implications.</title>
        <authorList>
            <person name="Wang D."/>
            <person name="Korhonen P.K."/>
            <person name="Gasser R.B."/>
            <person name="Young N.D."/>
        </authorList>
    </citation>
    <scope>NUCLEOTIDE SEQUENCE [LARGE SCALE GENOMIC DNA]</scope>
    <source>
        <strain evidence="6">Cs-k2</strain>
    </source>
</reference>
<keyword evidence="4" id="KW-0732">Signal</keyword>
<dbReference type="SMART" id="SM00737">
    <property type="entry name" value="ML"/>
    <property type="match status" value="1"/>
</dbReference>
<sequence length="160" mass="17771">MHLQNLLTRIMMVWMLHVTTATFYTKCNVKNARDISLISVMITPCDSIPCTLFKGEMASLDISFTANADIAAGVASAHALYGGFHIRFPHLEGNVCDFVDRSCPIVAGSIYTFTFAKVVDKQLPSTTLSIRWELRDSEGNNFICIELPLQIGEPRSSFGY</sequence>
<dbReference type="PANTHER" id="PTHR11306:SF68">
    <property type="entry name" value="NPC INTRACELLULAR CHOLESTEROL TRANSPORTER 2"/>
    <property type="match status" value="1"/>
</dbReference>
<evidence type="ECO:0000313" key="6">
    <source>
        <dbReference type="EMBL" id="KAG5453273.1"/>
    </source>
</evidence>
<comment type="caution">
    <text evidence="6">The sequence shown here is derived from an EMBL/GenBank/DDBJ whole genome shotgun (WGS) entry which is preliminary data.</text>
</comment>
<dbReference type="OrthoDB" id="4937502at2759"/>
<dbReference type="Pfam" id="PF02221">
    <property type="entry name" value="E1_DerP2_DerF2"/>
    <property type="match status" value="1"/>
</dbReference>
<dbReference type="InterPro" id="IPR003172">
    <property type="entry name" value="ML_dom"/>
</dbReference>
<accession>A0A8T1MVV0</accession>
<dbReference type="Proteomes" id="UP000286415">
    <property type="component" value="Unassembled WGS sequence"/>
</dbReference>
<evidence type="ECO:0000313" key="7">
    <source>
        <dbReference type="Proteomes" id="UP000286415"/>
    </source>
</evidence>